<evidence type="ECO:0000313" key="11">
    <source>
        <dbReference type="Proteomes" id="UP000636888"/>
    </source>
</evidence>
<feature type="domain" description="Methyl-accepting transducer" evidence="8">
    <location>
        <begin position="271"/>
        <end position="486"/>
    </location>
</feature>
<proteinExistence type="inferred from homology"/>
<dbReference type="Gene3D" id="1.10.287.950">
    <property type="entry name" value="Methyl-accepting chemotaxis protein"/>
    <property type="match status" value="1"/>
</dbReference>
<name>A0A8J7S944_9BACT</name>
<evidence type="ECO:0000256" key="5">
    <source>
        <dbReference type="SAM" id="Coils"/>
    </source>
</evidence>
<keyword evidence="11" id="KW-1185">Reference proteome</keyword>
<keyword evidence="4" id="KW-0807">Transducer</keyword>
<dbReference type="GO" id="GO:0005886">
    <property type="term" value="C:plasma membrane"/>
    <property type="evidence" value="ECO:0007669"/>
    <property type="project" value="TreeGrafter"/>
</dbReference>
<dbReference type="CDD" id="cd19411">
    <property type="entry name" value="MCP2201-like_sensor"/>
    <property type="match status" value="1"/>
</dbReference>
<keyword evidence="5" id="KW-0175">Coiled coil</keyword>
<feature type="transmembrane region" description="Helical" evidence="7">
    <location>
        <begin position="190"/>
        <end position="213"/>
    </location>
</feature>
<dbReference type="Proteomes" id="UP000636888">
    <property type="component" value="Unassembled WGS sequence"/>
</dbReference>
<dbReference type="CDD" id="cd06225">
    <property type="entry name" value="HAMP"/>
    <property type="match status" value="1"/>
</dbReference>
<dbReference type="GO" id="GO:0007165">
    <property type="term" value="P:signal transduction"/>
    <property type="evidence" value="ECO:0007669"/>
    <property type="project" value="UniProtKB-KW"/>
</dbReference>
<comment type="caution">
    <text evidence="10">The sequence shown here is derived from an EMBL/GenBank/DDBJ whole genome shotgun (WGS) entry which is preliminary data.</text>
</comment>
<dbReference type="SMART" id="SM00283">
    <property type="entry name" value="MA"/>
    <property type="match status" value="1"/>
</dbReference>
<keyword evidence="2" id="KW-0145">Chemotaxis</keyword>
<dbReference type="EMBL" id="JAEMHM010000017">
    <property type="protein sequence ID" value="MBJ6726771.1"/>
    <property type="molecule type" value="Genomic_DNA"/>
</dbReference>
<dbReference type="Pfam" id="PF00015">
    <property type="entry name" value="MCPsignal"/>
    <property type="match status" value="1"/>
</dbReference>
<dbReference type="PRINTS" id="PR00260">
    <property type="entry name" value="CHEMTRNSDUCR"/>
</dbReference>
<dbReference type="RefSeq" id="WP_199385684.1">
    <property type="nucleotide sequence ID" value="NZ_JAEMHM010000017.1"/>
</dbReference>
<evidence type="ECO:0000259" key="9">
    <source>
        <dbReference type="PROSITE" id="PS50885"/>
    </source>
</evidence>
<dbReference type="InterPro" id="IPR004090">
    <property type="entry name" value="Chemotax_Me-accpt_rcpt"/>
</dbReference>
<dbReference type="Pfam" id="PF00672">
    <property type="entry name" value="HAMP"/>
    <property type="match status" value="1"/>
</dbReference>
<dbReference type="InterPro" id="IPR047347">
    <property type="entry name" value="YvaQ-like_sensor"/>
</dbReference>
<dbReference type="FunFam" id="1.10.287.950:FF:000001">
    <property type="entry name" value="Methyl-accepting chemotaxis sensory transducer"/>
    <property type="match status" value="1"/>
</dbReference>
<evidence type="ECO:0000256" key="6">
    <source>
        <dbReference type="SAM" id="MobiDB-lite"/>
    </source>
</evidence>
<dbReference type="Pfam" id="PF12729">
    <property type="entry name" value="4HB_MCP_1"/>
    <property type="match status" value="1"/>
</dbReference>
<comment type="similarity">
    <text evidence="3">Belongs to the methyl-accepting chemotaxis (MCP) protein family.</text>
</comment>
<feature type="compositionally biased region" description="Low complexity" evidence="6">
    <location>
        <begin position="295"/>
        <end position="312"/>
    </location>
</feature>
<dbReference type="InterPro" id="IPR051310">
    <property type="entry name" value="MCP_chemotaxis"/>
</dbReference>
<feature type="coiled-coil region" evidence="5">
    <location>
        <begin position="75"/>
        <end position="122"/>
    </location>
</feature>
<dbReference type="PANTHER" id="PTHR43531">
    <property type="entry name" value="PROTEIN ICFG"/>
    <property type="match status" value="1"/>
</dbReference>
<protein>
    <submittedName>
        <fullName evidence="10">MCP four helix bundle domain-containing protein</fullName>
    </submittedName>
</protein>
<dbReference type="GO" id="GO:0006935">
    <property type="term" value="P:chemotaxis"/>
    <property type="evidence" value="ECO:0007669"/>
    <property type="project" value="UniProtKB-KW"/>
</dbReference>
<evidence type="ECO:0000256" key="2">
    <source>
        <dbReference type="ARBA" id="ARBA00022500"/>
    </source>
</evidence>
<evidence type="ECO:0000256" key="1">
    <source>
        <dbReference type="ARBA" id="ARBA00004370"/>
    </source>
</evidence>
<dbReference type="PROSITE" id="PS50111">
    <property type="entry name" value="CHEMOTAXIS_TRANSDUC_2"/>
    <property type="match status" value="1"/>
</dbReference>
<comment type="subcellular location">
    <subcellularLocation>
        <location evidence="1">Membrane</location>
    </subcellularLocation>
</comment>
<feature type="region of interest" description="Disordered" evidence="6">
    <location>
        <begin position="282"/>
        <end position="312"/>
    </location>
</feature>
<reference evidence="10" key="1">
    <citation type="submission" date="2020-12" db="EMBL/GenBank/DDBJ databases">
        <title>Geomonas sp. Red875, isolated from river sediment.</title>
        <authorList>
            <person name="Xu Z."/>
            <person name="Zhang Z."/>
            <person name="Masuda Y."/>
            <person name="Itoh H."/>
            <person name="Senoo K."/>
        </authorList>
    </citation>
    <scope>NUCLEOTIDE SEQUENCE</scope>
    <source>
        <strain evidence="10">Red875</strain>
    </source>
</reference>
<dbReference type="PANTHER" id="PTHR43531:SF11">
    <property type="entry name" value="METHYL-ACCEPTING CHEMOTAXIS PROTEIN 3"/>
    <property type="match status" value="1"/>
</dbReference>
<keyword evidence="7" id="KW-0472">Membrane</keyword>
<dbReference type="AlphaFoldDB" id="A0A8J7S944"/>
<evidence type="ECO:0000259" key="8">
    <source>
        <dbReference type="PROSITE" id="PS50111"/>
    </source>
</evidence>
<feature type="compositionally biased region" description="Polar residues" evidence="6">
    <location>
        <begin position="282"/>
        <end position="294"/>
    </location>
</feature>
<evidence type="ECO:0000256" key="3">
    <source>
        <dbReference type="ARBA" id="ARBA00029447"/>
    </source>
</evidence>
<dbReference type="InterPro" id="IPR024478">
    <property type="entry name" value="HlyB_4HB_MCP"/>
</dbReference>
<dbReference type="GO" id="GO:0004888">
    <property type="term" value="F:transmembrane signaling receptor activity"/>
    <property type="evidence" value="ECO:0007669"/>
    <property type="project" value="InterPro"/>
</dbReference>
<dbReference type="SMART" id="SM00304">
    <property type="entry name" value="HAMP"/>
    <property type="match status" value="1"/>
</dbReference>
<dbReference type="PROSITE" id="PS50885">
    <property type="entry name" value="HAMP"/>
    <property type="match status" value="1"/>
</dbReference>
<feature type="domain" description="HAMP" evidence="9">
    <location>
        <begin position="214"/>
        <end position="266"/>
    </location>
</feature>
<dbReference type="SUPFAM" id="SSF58104">
    <property type="entry name" value="Methyl-accepting chemotaxis protein (MCP) signaling domain"/>
    <property type="match status" value="1"/>
</dbReference>
<keyword evidence="7" id="KW-0812">Transmembrane</keyword>
<evidence type="ECO:0000313" key="10">
    <source>
        <dbReference type="EMBL" id="MBJ6726771.1"/>
    </source>
</evidence>
<keyword evidence="7" id="KW-1133">Transmembrane helix</keyword>
<evidence type="ECO:0000256" key="7">
    <source>
        <dbReference type="SAM" id="Phobius"/>
    </source>
</evidence>
<dbReference type="InterPro" id="IPR003660">
    <property type="entry name" value="HAMP_dom"/>
</dbReference>
<accession>A0A8J7S944</accession>
<evidence type="ECO:0000256" key="4">
    <source>
        <dbReference type="PROSITE-ProRule" id="PRU00284"/>
    </source>
</evidence>
<gene>
    <name evidence="10" type="ORF">JFN93_18835</name>
</gene>
<feature type="coiled-coil region" evidence="5">
    <location>
        <begin position="457"/>
        <end position="495"/>
    </location>
</feature>
<dbReference type="InterPro" id="IPR004089">
    <property type="entry name" value="MCPsignal_dom"/>
</dbReference>
<sequence length="563" mass="60423">MQWFYDMKIGKKLIGSFLLIALFSVITGYISVSKLKLLKAEADDMYELNAMPLSYLIDVASEFQLQRVALRDIILAHSAEEKNELLARIKELDKKVDEDLKKAAQASNNEEEKRQAQKAQEALNKYDPIWNKVCELAIAGRTDAALVELKSPEGTAAAKNVDDAIQKLSDLKTDDAKKANVENGAMAVRAITLTVILVSSGVTLAILLGLFIARSIAAPLRKGVEFSEAVASGDLTRQIDLHRKDEVGQLAAALNEMVARLKEVVAEVTTAADNVAAGSQELSASAETMSQGATEQAASAEEASSSMEEMSANIKQNADNALQTEKISLKSAKDAQEGGEAVQQTVAAMKEIAGKINIIEEIARQTNLLALNAAIEAARAGEHGKGFAVVASEVRKLAERSQKAAAEISDLSTSSVSIAEKAGGMLTQMVPDIQRTAELVQEIAAACREQDTGGEQINKAMQQLDQVIQQNASAAEEMSSTSEELSSQAEQLQSAVAFFKTDSHGGIAGRRQHNEGHRELRKIGHAAPIPARHVTPAPKKGMDSALSGVDVKMGEDDAEFERY</sequence>
<organism evidence="10 11">
    <name type="scientific">Geomesophilobacter sediminis</name>
    <dbReference type="NCBI Taxonomy" id="2798584"/>
    <lineage>
        <taxon>Bacteria</taxon>
        <taxon>Pseudomonadati</taxon>
        <taxon>Thermodesulfobacteriota</taxon>
        <taxon>Desulfuromonadia</taxon>
        <taxon>Geobacterales</taxon>
        <taxon>Geobacteraceae</taxon>
        <taxon>Geomesophilobacter</taxon>
    </lineage>
</organism>